<dbReference type="InterPro" id="IPR023214">
    <property type="entry name" value="HAD_sf"/>
</dbReference>
<dbReference type="EMBL" id="JACSQC010000002">
    <property type="protein sequence ID" value="MBD8042865.1"/>
    <property type="molecule type" value="Genomic_DNA"/>
</dbReference>
<dbReference type="Proteomes" id="UP000652763">
    <property type="component" value="Unassembled WGS sequence"/>
</dbReference>
<reference evidence="1 2" key="1">
    <citation type="submission" date="2020-08" db="EMBL/GenBank/DDBJ databases">
        <title>A Genomic Blueprint of the Chicken Gut Microbiome.</title>
        <authorList>
            <person name="Gilroy R."/>
            <person name="Ravi A."/>
            <person name="Getino M."/>
            <person name="Pursley I."/>
            <person name="Horton D.L."/>
            <person name="Alikhan N.-F."/>
            <person name="Baker D."/>
            <person name="Gharbi K."/>
            <person name="Hall N."/>
            <person name="Watson M."/>
            <person name="Adriaenssens E.M."/>
            <person name="Foster-Nyarko E."/>
            <person name="Jarju S."/>
            <person name="Secka A."/>
            <person name="Antonio M."/>
            <person name="Oren A."/>
            <person name="Chaudhuri R."/>
            <person name="La Ragione R.M."/>
            <person name="Hildebrand F."/>
            <person name="Pallen M.J."/>
        </authorList>
    </citation>
    <scope>NUCLEOTIDE SEQUENCE [LARGE SCALE GENOMIC DNA]</scope>
    <source>
        <strain evidence="1 2">Sa2BUA2</strain>
    </source>
</reference>
<evidence type="ECO:0000313" key="2">
    <source>
        <dbReference type="Proteomes" id="UP000652763"/>
    </source>
</evidence>
<protein>
    <recommendedName>
        <fullName evidence="3">HAD family hydrolase</fullName>
    </recommendedName>
</protein>
<evidence type="ECO:0000313" key="1">
    <source>
        <dbReference type="EMBL" id="MBD8042865.1"/>
    </source>
</evidence>
<gene>
    <name evidence="1" type="ORF">H9638_03460</name>
</gene>
<proteinExistence type="predicted"/>
<dbReference type="InterPro" id="IPR036412">
    <property type="entry name" value="HAD-like_sf"/>
</dbReference>
<dbReference type="SUPFAM" id="SSF56784">
    <property type="entry name" value="HAD-like"/>
    <property type="match status" value="1"/>
</dbReference>
<evidence type="ECO:0008006" key="3">
    <source>
        <dbReference type="Google" id="ProtNLM"/>
    </source>
</evidence>
<accession>A0ABR8YF90</accession>
<keyword evidence="2" id="KW-1185">Reference proteome</keyword>
<comment type="caution">
    <text evidence="1">The sequence shown here is derived from an EMBL/GenBank/DDBJ whole genome shotgun (WGS) entry which is preliminary data.</text>
</comment>
<name>A0ABR8YF90_9MICC</name>
<sequence length="100" mass="10796">MVISTAPVQEDWDDLCRATGIDLQPPSSPYWAGRHGFDAGDLSPEAYWVLADLHVAPEDVVFIDDSPANNQVAEALGIRVVLHTEDTDLGQELALLADPA</sequence>
<dbReference type="Gene3D" id="3.40.50.1000">
    <property type="entry name" value="HAD superfamily/HAD-like"/>
    <property type="match status" value="1"/>
</dbReference>
<organism evidence="1 2">
    <name type="scientific">Arthrobacter pullicola</name>
    <dbReference type="NCBI Taxonomy" id="2762224"/>
    <lineage>
        <taxon>Bacteria</taxon>
        <taxon>Bacillati</taxon>
        <taxon>Actinomycetota</taxon>
        <taxon>Actinomycetes</taxon>
        <taxon>Micrococcales</taxon>
        <taxon>Micrococcaceae</taxon>
        <taxon>Arthrobacter</taxon>
    </lineage>
</organism>